<dbReference type="PROSITE" id="PS01125">
    <property type="entry name" value="ROK"/>
    <property type="match status" value="1"/>
</dbReference>
<dbReference type="InterPro" id="IPR049874">
    <property type="entry name" value="ROK_cs"/>
</dbReference>
<keyword evidence="7" id="KW-0067">ATP-binding</keyword>
<dbReference type="InterPro" id="IPR043129">
    <property type="entry name" value="ATPase_NBD"/>
</dbReference>
<evidence type="ECO:0000313" key="9">
    <source>
        <dbReference type="EMBL" id="MBM7589575.1"/>
    </source>
</evidence>
<organism evidence="9 10">
    <name type="scientific">Brevibacillus fulvus</name>
    <dbReference type="NCBI Taxonomy" id="1125967"/>
    <lineage>
        <taxon>Bacteria</taxon>
        <taxon>Bacillati</taxon>
        <taxon>Bacillota</taxon>
        <taxon>Bacilli</taxon>
        <taxon>Bacillales</taxon>
        <taxon>Paenibacillaceae</taxon>
        <taxon>Brevibacillus</taxon>
    </lineage>
</organism>
<evidence type="ECO:0000256" key="2">
    <source>
        <dbReference type="ARBA" id="ARBA00012323"/>
    </source>
</evidence>
<dbReference type="EC" id="2.7.1.2" evidence="2"/>
<evidence type="ECO:0000256" key="5">
    <source>
        <dbReference type="ARBA" id="ARBA00022741"/>
    </source>
</evidence>
<evidence type="ECO:0000313" key="10">
    <source>
        <dbReference type="Proteomes" id="UP000717624"/>
    </source>
</evidence>
<evidence type="ECO:0000256" key="4">
    <source>
        <dbReference type="ARBA" id="ARBA00022679"/>
    </source>
</evidence>
<reference evidence="9" key="1">
    <citation type="submission" date="2021-01" db="EMBL/GenBank/DDBJ databases">
        <title>Genomic Encyclopedia of Type Strains, Phase IV (KMG-IV): sequencing the most valuable type-strain genomes for metagenomic binning, comparative biology and taxonomic classification.</title>
        <authorList>
            <person name="Goeker M."/>
        </authorList>
    </citation>
    <scope>NUCLEOTIDE SEQUENCE</scope>
    <source>
        <strain evidence="9">DSM 25523</strain>
    </source>
</reference>
<keyword evidence="10" id="KW-1185">Reference proteome</keyword>
<proteinExistence type="inferred from homology"/>
<dbReference type="PANTHER" id="PTHR18964:SF149">
    <property type="entry name" value="BIFUNCTIONAL UDP-N-ACETYLGLUCOSAMINE 2-EPIMERASE_N-ACETYLMANNOSAMINE KINASE"/>
    <property type="match status" value="1"/>
</dbReference>
<dbReference type="PANTHER" id="PTHR18964">
    <property type="entry name" value="ROK (REPRESSOR, ORF, KINASE) FAMILY"/>
    <property type="match status" value="1"/>
</dbReference>
<dbReference type="GO" id="GO:0006096">
    <property type="term" value="P:glycolytic process"/>
    <property type="evidence" value="ECO:0007669"/>
    <property type="project" value="InterPro"/>
</dbReference>
<evidence type="ECO:0000256" key="6">
    <source>
        <dbReference type="ARBA" id="ARBA00022777"/>
    </source>
</evidence>
<comment type="similarity">
    <text evidence="1">Belongs to the ROK (NagC/XylR) family.</text>
</comment>
<keyword evidence="5" id="KW-0547">Nucleotide-binding</keyword>
<sequence length="321" mass="33265">MEVSAIVGVDVGGTAIKMALLSPAGEILHQFQQPTPVAQGEDGVIEKINNLVDKLLQETQTDKASLAGIGIGVPGPIDAETGIVQQAVNLGWKNTRLKEKLEKLAHVPVFVENDANAAALGEMWRGAGQGTKDLVVLTLGTGVGGGIIANGKIIHGVNGVGGEIGHMTMEPTGGPQCNCGKTGCLENYASATAIIREGTLAAEAGKSKPLADLLQKNGQLRAKDIFDAAMAGDETSIAIVDQAAFYLGLACSHLANLLNPGKIVIGGGVSLAGEFLFSRIRQHFRRYVAFPFVAESCQILPATLGNDAGVIGAGWLVRSQL</sequence>
<keyword evidence="4 9" id="KW-0808">Transferase</keyword>
<dbReference type="GO" id="GO:0005737">
    <property type="term" value="C:cytoplasm"/>
    <property type="evidence" value="ECO:0007669"/>
    <property type="project" value="InterPro"/>
</dbReference>
<evidence type="ECO:0000256" key="8">
    <source>
        <dbReference type="ARBA" id="ARBA00032386"/>
    </source>
</evidence>
<dbReference type="InterPro" id="IPR000600">
    <property type="entry name" value="ROK"/>
</dbReference>
<name>A0A939BNS6_9BACL</name>
<dbReference type="AlphaFoldDB" id="A0A939BNS6"/>
<dbReference type="Proteomes" id="UP000717624">
    <property type="component" value="Unassembled WGS sequence"/>
</dbReference>
<dbReference type="Pfam" id="PF00480">
    <property type="entry name" value="ROK"/>
    <property type="match status" value="1"/>
</dbReference>
<keyword evidence="6" id="KW-0418">Kinase</keyword>
<protein>
    <recommendedName>
        <fullName evidence="3">Glucokinase</fullName>
        <ecNumber evidence="2">2.7.1.2</ecNumber>
    </recommendedName>
    <alternativeName>
        <fullName evidence="8">Glucose kinase</fullName>
    </alternativeName>
</protein>
<dbReference type="Gene3D" id="3.30.420.40">
    <property type="match status" value="2"/>
</dbReference>
<evidence type="ECO:0000256" key="7">
    <source>
        <dbReference type="ARBA" id="ARBA00022840"/>
    </source>
</evidence>
<dbReference type="EMBL" id="JAFBEB010000003">
    <property type="protein sequence ID" value="MBM7589575.1"/>
    <property type="molecule type" value="Genomic_DNA"/>
</dbReference>
<comment type="caution">
    <text evidence="9">The sequence shown here is derived from an EMBL/GenBank/DDBJ whole genome shotgun (WGS) entry which is preliminary data.</text>
</comment>
<accession>A0A939BNS6</accession>
<dbReference type="SUPFAM" id="SSF53067">
    <property type="entry name" value="Actin-like ATPase domain"/>
    <property type="match status" value="1"/>
</dbReference>
<dbReference type="InterPro" id="IPR004654">
    <property type="entry name" value="ROK_glcA"/>
</dbReference>
<dbReference type="NCBIfam" id="TIGR00744">
    <property type="entry name" value="ROK_glcA_fam"/>
    <property type="match status" value="1"/>
</dbReference>
<evidence type="ECO:0000256" key="3">
    <source>
        <dbReference type="ARBA" id="ARBA00014701"/>
    </source>
</evidence>
<dbReference type="GO" id="GO:0004340">
    <property type="term" value="F:glucokinase activity"/>
    <property type="evidence" value="ECO:0007669"/>
    <property type="project" value="UniProtKB-EC"/>
</dbReference>
<dbReference type="GO" id="GO:0005524">
    <property type="term" value="F:ATP binding"/>
    <property type="evidence" value="ECO:0007669"/>
    <property type="project" value="UniProtKB-KW"/>
</dbReference>
<dbReference type="RefSeq" id="WP_204517303.1">
    <property type="nucleotide sequence ID" value="NZ_BAABIN010000038.1"/>
</dbReference>
<evidence type="ECO:0000256" key="1">
    <source>
        <dbReference type="ARBA" id="ARBA00006479"/>
    </source>
</evidence>
<gene>
    <name evidence="9" type="ORF">JOD01_001175</name>
</gene>